<sequence>MTDIYLVMVRIRLFFYVVLWSILPINSEYDLPTVRNEARLFPVQQKHIIQCSSASCYTTALIEDAGSCSLTELLSIRCMAAPAELSLAPLVL</sequence>
<reference evidence="1" key="1">
    <citation type="submission" date="2009-11" db="EMBL/GenBank/DDBJ databases">
        <authorList>
            <consortium name="US DOE Joint Genome Institute (JGI-PGF)"/>
            <person name="Ottilar R."/>
            <person name="Schmutz J."/>
            <person name="Salamov A."/>
            <person name="Cheng J.F."/>
            <person name="Lucas S."/>
            <person name="Pitluck S."/>
            <person name="Gundlach H."/>
            <person name="Guo Y."/>
            <person name="Haberer G."/>
            <person name="Nasrallah J."/>
            <person name="Mayer K.F.X."/>
            <person name="van de Peer Y."/>
            <person name="Weigel D."/>
            <person name="Grigoriev I.V."/>
        </authorList>
    </citation>
    <scope>NUCLEOTIDE SEQUENCE</scope>
    <source>
        <strain evidence="1">Nigerian</strain>
    </source>
</reference>
<dbReference type="AlphaFoldDB" id="A0A1B8YAQ5"/>
<dbReference type="EMBL" id="KV460358">
    <property type="protein sequence ID" value="OCA20090.1"/>
    <property type="molecule type" value="Genomic_DNA"/>
</dbReference>
<organism evidence="1">
    <name type="scientific">Xenopus tropicalis</name>
    <name type="common">Western clawed frog</name>
    <name type="synonym">Silurana tropicalis</name>
    <dbReference type="NCBI Taxonomy" id="8364"/>
    <lineage>
        <taxon>Eukaryota</taxon>
        <taxon>Metazoa</taxon>
        <taxon>Chordata</taxon>
        <taxon>Craniata</taxon>
        <taxon>Vertebrata</taxon>
        <taxon>Euteleostomi</taxon>
        <taxon>Amphibia</taxon>
        <taxon>Batrachia</taxon>
        <taxon>Anura</taxon>
        <taxon>Pipoidea</taxon>
        <taxon>Pipidae</taxon>
        <taxon>Xenopodinae</taxon>
        <taxon>Xenopus</taxon>
        <taxon>Silurana</taxon>
    </lineage>
</organism>
<reference evidence="1" key="3">
    <citation type="submission" date="2016-05" db="EMBL/GenBank/DDBJ databases">
        <title>WGS assembly of Xenopus tropicalis.</title>
        <authorList>
            <person name="Sessions A."/>
            <person name="Jenkins J."/>
            <person name="Mitros T."/>
            <person name="Lyons J.T."/>
            <person name="Dichmann D.S."/>
            <person name="Robert J."/>
            <person name="Harland R.M."/>
            <person name="Rokhsar D.S."/>
        </authorList>
    </citation>
    <scope>NUCLEOTIDE SEQUENCE</scope>
    <source>
        <strain evidence="1">Nigerian</strain>
    </source>
</reference>
<evidence type="ECO:0000313" key="1">
    <source>
        <dbReference type="EMBL" id="OCA20090.1"/>
    </source>
</evidence>
<proteinExistence type="predicted"/>
<accession>A0A1B8YAQ5</accession>
<protein>
    <submittedName>
        <fullName evidence="1">Uncharacterized protein</fullName>
    </submittedName>
</protein>
<name>A0A1B8YAQ5_XENTR</name>
<reference evidence="1" key="2">
    <citation type="journal article" date="2010" name="Science">
        <title>The genome of the Western clawed frog Xenopus tropicalis.</title>
        <authorList>
            <person name="Hellsten U."/>
            <person name="Harland R.M."/>
            <person name="Gilchrist M.J."/>
            <person name="Hendrix D."/>
            <person name="Jurka J."/>
            <person name="Kapitonov V."/>
            <person name="Ovcharenko I."/>
            <person name="Putnam N.H."/>
            <person name="Shu S."/>
            <person name="Taher L."/>
            <person name="Blitz I.L."/>
            <person name="Blumberg B."/>
            <person name="Dichmann D.S."/>
            <person name="Dubchak I."/>
            <person name="Amaya E."/>
            <person name="Detter J.C."/>
            <person name="Fletcher R."/>
            <person name="Gerhard D.S."/>
            <person name="Goodstein D."/>
            <person name="Graves T."/>
            <person name="Grigoriev I.V."/>
            <person name="Grimwood J."/>
            <person name="Kawashima T."/>
            <person name="Lindquist E."/>
            <person name="Lucas S.M."/>
            <person name="Mead P.E."/>
            <person name="Mitros T."/>
            <person name="Ogino H."/>
            <person name="Ohta Y."/>
            <person name="Poliakov A.V."/>
            <person name="Pollet N."/>
            <person name="Robert J."/>
            <person name="Salamov A."/>
            <person name="Sater A.K."/>
            <person name="Schmutz J."/>
            <person name="Terry A."/>
            <person name="Vize P.D."/>
            <person name="Warren W.C."/>
            <person name="Wells D."/>
            <person name="Wills A."/>
            <person name="Wilson R.K."/>
            <person name="Zimmerman L.B."/>
            <person name="Zorn A.M."/>
            <person name="Grainger R."/>
            <person name="Grammer T."/>
            <person name="Khokha M.K."/>
            <person name="Richardson P.M."/>
            <person name="Rokhsar D.S."/>
        </authorList>
    </citation>
    <scope>NUCLEOTIDE SEQUENCE [LARGE SCALE GENOMIC DNA]</scope>
    <source>
        <strain evidence="1">Nigerian</strain>
    </source>
</reference>
<gene>
    <name evidence="1" type="ORF">XENTR_v90026315mg</name>
</gene>